<evidence type="ECO:0000259" key="9">
    <source>
        <dbReference type="PROSITE" id="PS50883"/>
    </source>
</evidence>
<dbReference type="Proteomes" id="UP000190102">
    <property type="component" value="Unassembled WGS sequence"/>
</dbReference>
<dbReference type="PANTHER" id="PTHR44757:SF2">
    <property type="entry name" value="BIOFILM ARCHITECTURE MAINTENANCE PROTEIN MBAA"/>
    <property type="match status" value="1"/>
</dbReference>
<dbReference type="CDD" id="cd18774">
    <property type="entry name" value="PDC2_HK_sensor"/>
    <property type="match status" value="1"/>
</dbReference>
<evidence type="ECO:0000256" key="4">
    <source>
        <dbReference type="ARBA" id="ARBA00022989"/>
    </source>
</evidence>
<dbReference type="InterPro" id="IPR029787">
    <property type="entry name" value="Nucleotide_cyclase"/>
</dbReference>
<name>A0A1T4RUL0_9BACT</name>
<comment type="catalytic activity">
    <reaction evidence="6">
        <text>3',3'-c-di-GMP + H2O = 5'-phosphoguanylyl(3'-&gt;5')guanosine + H(+)</text>
        <dbReference type="Rhea" id="RHEA:24902"/>
        <dbReference type="ChEBI" id="CHEBI:15377"/>
        <dbReference type="ChEBI" id="CHEBI:15378"/>
        <dbReference type="ChEBI" id="CHEBI:58754"/>
        <dbReference type="ChEBI" id="CHEBI:58805"/>
        <dbReference type="EC" id="3.1.4.52"/>
    </reaction>
    <physiologicalReaction direction="left-to-right" evidence="6">
        <dbReference type="Rhea" id="RHEA:24903"/>
    </physiologicalReaction>
</comment>
<evidence type="ECO:0000256" key="1">
    <source>
        <dbReference type="ARBA" id="ARBA00004651"/>
    </source>
</evidence>
<dbReference type="InterPro" id="IPR003660">
    <property type="entry name" value="HAMP_dom"/>
</dbReference>
<dbReference type="GO" id="GO:0071111">
    <property type="term" value="F:cyclic-guanylate-specific phosphodiesterase activity"/>
    <property type="evidence" value="ECO:0007669"/>
    <property type="project" value="UniProtKB-EC"/>
</dbReference>
<dbReference type="STRING" id="115783.SAMN02745119_03082"/>
<dbReference type="GO" id="GO:0007165">
    <property type="term" value="P:signal transduction"/>
    <property type="evidence" value="ECO:0007669"/>
    <property type="project" value="InterPro"/>
</dbReference>
<feature type="transmembrane region" description="Helical" evidence="7">
    <location>
        <begin position="285"/>
        <end position="310"/>
    </location>
</feature>
<dbReference type="SUPFAM" id="SSF141868">
    <property type="entry name" value="EAL domain-like"/>
    <property type="match status" value="1"/>
</dbReference>
<feature type="domain" description="PAC" evidence="8">
    <location>
        <begin position="468"/>
        <end position="524"/>
    </location>
</feature>
<dbReference type="SMART" id="SM00052">
    <property type="entry name" value="EAL"/>
    <property type="match status" value="1"/>
</dbReference>
<evidence type="ECO:0000259" key="8">
    <source>
        <dbReference type="PROSITE" id="PS50113"/>
    </source>
</evidence>
<gene>
    <name evidence="12" type="ORF">SAMN02745119_03082</name>
</gene>
<evidence type="ECO:0000259" key="10">
    <source>
        <dbReference type="PROSITE" id="PS50885"/>
    </source>
</evidence>
<keyword evidence="5 7" id="KW-0472">Membrane</keyword>
<reference evidence="13" key="1">
    <citation type="submission" date="2017-02" db="EMBL/GenBank/DDBJ databases">
        <authorList>
            <person name="Varghese N."/>
            <person name="Submissions S."/>
        </authorList>
    </citation>
    <scope>NUCLEOTIDE SEQUENCE [LARGE SCALE GENOMIC DNA]</scope>
    <source>
        <strain evidence="13">ATCC BAA-34</strain>
    </source>
</reference>
<accession>A0A1T4RUL0</accession>
<protein>
    <submittedName>
        <fullName evidence="12">Diguanylate cyclase (GGDEF) domain-containing protein</fullName>
    </submittedName>
</protein>
<dbReference type="InterPro" id="IPR029016">
    <property type="entry name" value="GAF-like_dom_sf"/>
</dbReference>
<evidence type="ECO:0000256" key="7">
    <source>
        <dbReference type="SAM" id="Phobius"/>
    </source>
</evidence>
<dbReference type="CDD" id="cd01949">
    <property type="entry name" value="GGDEF"/>
    <property type="match status" value="1"/>
</dbReference>
<dbReference type="RefSeq" id="WP_139366802.1">
    <property type="nucleotide sequence ID" value="NZ_FUWR01000025.1"/>
</dbReference>
<dbReference type="PROSITE" id="PS50113">
    <property type="entry name" value="PAC"/>
    <property type="match status" value="1"/>
</dbReference>
<keyword evidence="3 7" id="KW-0812">Transmembrane</keyword>
<keyword evidence="13" id="KW-1185">Reference proteome</keyword>
<dbReference type="PROSITE" id="PS50883">
    <property type="entry name" value="EAL"/>
    <property type="match status" value="1"/>
</dbReference>
<dbReference type="InterPro" id="IPR052155">
    <property type="entry name" value="Biofilm_reg_signaling"/>
</dbReference>
<dbReference type="Pfam" id="PF00563">
    <property type="entry name" value="EAL"/>
    <property type="match status" value="1"/>
</dbReference>
<feature type="domain" description="GGDEF" evidence="11">
    <location>
        <begin position="726"/>
        <end position="860"/>
    </location>
</feature>
<evidence type="ECO:0000256" key="5">
    <source>
        <dbReference type="ARBA" id="ARBA00023136"/>
    </source>
</evidence>
<dbReference type="InterPro" id="IPR000700">
    <property type="entry name" value="PAS-assoc_C"/>
</dbReference>
<dbReference type="InterPro" id="IPR000160">
    <property type="entry name" value="GGDEF_dom"/>
</dbReference>
<evidence type="ECO:0000259" key="11">
    <source>
        <dbReference type="PROSITE" id="PS50887"/>
    </source>
</evidence>
<feature type="transmembrane region" description="Helical" evidence="7">
    <location>
        <begin position="14"/>
        <end position="38"/>
    </location>
</feature>
<dbReference type="NCBIfam" id="TIGR00254">
    <property type="entry name" value="GGDEF"/>
    <property type="match status" value="1"/>
</dbReference>
<proteinExistence type="predicted"/>
<dbReference type="InterPro" id="IPR035965">
    <property type="entry name" value="PAS-like_dom_sf"/>
</dbReference>
<dbReference type="Gene3D" id="3.30.450.20">
    <property type="entry name" value="PAS domain"/>
    <property type="match status" value="2"/>
</dbReference>
<dbReference type="AlphaFoldDB" id="A0A1T4RUL0"/>
<evidence type="ECO:0000256" key="6">
    <source>
        <dbReference type="ARBA" id="ARBA00051114"/>
    </source>
</evidence>
<sequence length="1120" mass="123818">MSRFWSRLSLKRRLALVMVVTGLLLVTGIVSGVLVVLYRQYTGTLSRQQETLLEGLAQGIDDQLHASLDALAGVAQVAPQNTLTDPVAAQRFLSNRTGIQSIFDNGLALFTRTGRLMAETPYDPDRTIREFAEYPFFKQALSADTPIISIPFRSTKPPHHPVVQLLVPIKNPSGATVGFLSGGVRLDQPNFLGSLAQRRVGSGGYLYLYSNDRTMLVHPDPTRILGKTVQPGVNHLFDRAIKGWSGSGTTLNSRGVKQIASFRPLTQAPWILAASFPEQEAAAPLYNAALLLVALIVGLGSIGAAISWWLTQRLTAPLADFADHLQRLPQLVGDARYVHPQGGPGPELEILASSLNRMVAELDQQQATIQQQMDELITVSTEQRRTAQLLRLITDNVPDLIWAKDLQGNYLFTNLANAQLLLLTDDTAEPIGKNHEEYSNRIRAERPDQKDWYSFGELCGDSDKNVLQELTAQRFEEYGNVQGQFLYMDVYKAPFFDQNGVLLGTVGCGRVITREKQLEQETRRLARLYRILSAINQKIVHKPTPAELFQFVCATLVSDDNFVMAWIGVADGAGGYAPVASAGVPLDMLQEFRGSEHLQAVAQGGDGSLIMSTITPENAPQLLCSCCANLYQIKPFGSQATYQITPDRADAALLVVYAAENNFFDHDERNLMDELVGDLAYALETDASEQQLEYLSWYDPLTDLPNRQMACSHLTQALARAKRANTSLALLCLDLDHFKDINDSFGHLAGDDLLCLVAQRLQQRMRATDTVARLGGDEFIILLEGVKDLSTVVLVVEDLLNHLQAPFVLENGLELRIGVSIGIALFPDHAQTAMDLLQAADSALFRAKQKGRAGFALFSEDLTHQATERIQLGNRLRRAVELDELRVVYQPQVDFATGKIIGAEALMRWESPDMGSIVPTRFIPLAEEIGCIVPMGEWILRQTCQQGRAWLDAGLPPLSLSVNLSAHQFHQADICQVVADILHETGFPAEQLELEVTESALMQPGNQTIELLHGLRKLGVRLALDDFGTGYSSLAYLKHFPLHMLKIDKSFVDDIPHSDKDMRLVSTIIFMARSMEFKVLAEGVERQEQLDVLKGLGCDLYQGFFTSIPVPADEFIALLK</sequence>
<organism evidence="12 13">
    <name type="scientific">Trichlorobacter thiogenes</name>
    <dbReference type="NCBI Taxonomy" id="115783"/>
    <lineage>
        <taxon>Bacteria</taxon>
        <taxon>Pseudomonadati</taxon>
        <taxon>Thermodesulfobacteriota</taxon>
        <taxon>Desulfuromonadia</taxon>
        <taxon>Geobacterales</taxon>
        <taxon>Geobacteraceae</taxon>
        <taxon>Trichlorobacter</taxon>
    </lineage>
</organism>
<dbReference type="Gene3D" id="3.20.20.450">
    <property type="entry name" value="EAL domain"/>
    <property type="match status" value="1"/>
</dbReference>
<evidence type="ECO:0000256" key="3">
    <source>
        <dbReference type="ARBA" id="ARBA00022692"/>
    </source>
</evidence>
<dbReference type="EMBL" id="FUWR01000025">
    <property type="protein sequence ID" value="SKA19632.1"/>
    <property type="molecule type" value="Genomic_DNA"/>
</dbReference>
<dbReference type="InterPro" id="IPR043128">
    <property type="entry name" value="Rev_trsase/Diguanyl_cyclase"/>
</dbReference>
<dbReference type="FunFam" id="3.20.20.450:FF:000001">
    <property type="entry name" value="Cyclic di-GMP phosphodiesterase yahA"/>
    <property type="match status" value="1"/>
</dbReference>
<dbReference type="FunFam" id="3.30.70.270:FF:000001">
    <property type="entry name" value="Diguanylate cyclase domain protein"/>
    <property type="match status" value="1"/>
</dbReference>
<dbReference type="Pfam" id="PF00990">
    <property type="entry name" value="GGDEF"/>
    <property type="match status" value="1"/>
</dbReference>
<dbReference type="Gene3D" id="3.30.70.270">
    <property type="match status" value="1"/>
</dbReference>
<dbReference type="SMART" id="SM00267">
    <property type="entry name" value="GGDEF"/>
    <property type="match status" value="1"/>
</dbReference>
<dbReference type="PROSITE" id="PS50887">
    <property type="entry name" value="GGDEF"/>
    <property type="match status" value="1"/>
</dbReference>
<keyword evidence="2" id="KW-1003">Cell membrane</keyword>
<dbReference type="SUPFAM" id="SSF55785">
    <property type="entry name" value="PYP-like sensor domain (PAS domain)"/>
    <property type="match status" value="1"/>
</dbReference>
<dbReference type="GO" id="GO:0071732">
    <property type="term" value="P:cellular response to nitric oxide"/>
    <property type="evidence" value="ECO:0007669"/>
    <property type="project" value="UniProtKB-ARBA"/>
</dbReference>
<keyword evidence="4 7" id="KW-1133">Transmembrane helix</keyword>
<feature type="domain" description="EAL" evidence="9">
    <location>
        <begin position="869"/>
        <end position="1120"/>
    </location>
</feature>
<dbReference type="PANTHER" id="PTHR44757">
    <property type="entry name" value="DIGUANYLATE CYCLASE DGCP"/>
    <property type="match status" value="1"/>
</dbReference>
<evidence type="ECO:0000256" key="2">
    <source>
        <dbReference type="ARBA" id="ARBA00022475"/>
    </source>
</evidence>
<dbReference type="Gene3D" id="3.30.450.40">
    <property type="match status" value="1"/>
</dbReference>
<dbReference type="Pfam" id="PF02743">
    <property type="entry name" value="dCache_1"/>
    <property type="match status" value="1"/>
</dbReference>
<evidence type="ECO:0000313" key="13">
    <source>
        <dbReference type="Proteomes" id="UP000190102"/>
    </source>
</evidence>
<dbReference type="InterPro" id="IPR001633">
    <property type="entry name" value="EAL_dom"/>
</dbReference>
<dbReference type="SUPFAM" id="SSF55073">
    <property type="entry name" value="Nucleotide cyclase"/>
    <property type="match status" value="1"/>
</dbReference>
<dbReference type="PROSITE" id="PS50885">
    <property type="entry name" value="HAMP"/>
    <property type="match status" value="1"/>
</dbReference>
<dbReference type="GO" id="GO:0005886">
    <property type="term" value="C:plasma membrane"/>
    <property type="evidence" value="ECO:0007669"/>
    <property type="project" value="UniProtKB-SubCell"/>
</dbReference>
<dbReference type="OrthoDB" id="9777298at2"/>
<feature type="domain" description="HAMP" evidence="10">
    <location>
        <begin position="312"/>
        <end position="367"/>
    </location>
</feature>
<dbReference type="InterPro" id="IPR033479">
    <property type="entry name" value="dCache_1"/>
</dbReference>
<evidence type="ECO:0000313" key="12">
    <source>
        <dbReference type="EMBL" id="SKA19632.1"/>
    </source>
</evidence>
<dbReference type="CDD" id="cd01948">
    <property type="entry name" value="EAL"/>
    <property type="match status" value="1"/>
</dbReference>
<dbReference type="InterPro" id="IPR035919">
    <property type="entry name" value="EAL_sf"/>
</dbReference>
<dbReference type="Gene3D" id="6.10.340.10">
    <property type="match status" value="1"/>
</dbReference>
<comment type="subcellular location">
    <subcellularLocation>
        <location evidence="1">Cell membrane</location>
        <topology evidence="1">Multi-pass membrane protein</topology>
    </subcellularLocation>
</comment>
<dbReference type="CDD" id="cd18773">
    <property type="entry name" value="PDC1_HK_sensor"/>
    <property type="match status" value="1"/>
</dbReference>